<sequence length="226" mass="25099">MYLRTVLDLEEEGIPALRARLSERLGHAGATVSQTVARMQRRGLIAVASDRVLELTADGRALAVSVLRKHRIAERFLTDVVGLEWAYAHQEACKWEHVMSDRVAEHLFALLDGPRCSPYGNPIPPRPARCQMRAPDAVPRRRAYALAQLIRDDALPQRVTLVWVSEGLQATAGALAELHAQGVTPGCGMMIRRRPGGAIRVRTDHETPTTIRTDLWPHLFVQEALA</sequence>
<comment type="similarity">
    <text evidence="2">Belongs to the DtxR/MntR family.</text>
</comment>
<evidence type="ECO:0000313" key="9">
    <source>
        <dbReference type="EMBL" id="MBL3677810.1"/>
    </source>
</evidence>
<dbReference type="Gene3D" id="1.10.10.10">
    <property type="entry name" value="Winged helix-like DNA-binding domain superfamily/Winged helix DNA-binding domain"/>
    <property type="match status" value="1"/>
</dbReference>
<dbReference type="Gene3D" id="2.30.30.90">
    <property type="match status" value="1"/>
</dbReference>
<dbReference type="InterPro" id="IPR008988">
    <property type="entry name" value="Transcriptional_repressor_C"/>
</dbReference>
<dbReference type="SUPFAM" id="SSF46785">
    <property type="entry name" value="Winged helix' DNA-binding domain"/>
    <property type="match status" value="1"/>
</dbReference>
<comment type="subcellular location">
    <subcellularLocation>
        <location evidence="1">Cytoplasm</location>
    </subcellularLocation>
</comment>
<evidence type="ECO:0000256" key="3">
    <source>
        <dbReference type="ARBA" id="ARBA00011738"/>
    </source>
</evidence>
<keyword evidence="7" id="KW-0804">Transcription</keyword>
<dbReference type="Gene3D" id="1.10.60.10">
    <property type="entry name" value="Iron dependent repressor, metal binding and dimerisation domain"/>
    <property type="match status" value="1"/>
</dbReference>
<dbReference type="Proteomes" id="UP001645859">
    <property type="component" value="Unassembled WGS sequence"/>
</dbReference>
<dbReference type="PROSITE" id="PS50944">
    <property type="entry name" value="HTH_DTXR"/>
    <property type="match status" value="1"/>
</dbReference>
<keyword evidence="5" id="KW-0805">Transcription regulation</keyword>
<reference evidence="9 10" key="1">
    <citation type="submission" date="2018-09" db="EMBL/GenBank/DDBJ databases">
        <title>Comparative genomics of Leucobacter spp.</title>
        <authorList>
            <person name="Reis A.C."/>
            <person name="Kolvenbach B.A."/>
            <person name="Corvini P.F.X."/>
            <person name="Nunes O.C."/>
        </authorList>
    </citation>
    <scope>NUCLEOTIDE SEQUENCE [LARGE SCALE GENOMIC DNA]</scope>
    <source>
        <strain evidence="9 10">TAN 31504</strain>
    </source>
</reference>
<evidence type="ECO:0000256" key="6">
    <source>
        <dbReference type="ARBA" id="ARBA00023125"/>
    </source>
</evidence>
<dbReference type="InterPro" id="IPR022687">
    <property type="entry name" value="HTH_DTXR"/>
</dbReference>
<gene>
    <name evidence="9" type="ORF">D3230_00620</name>
</gene>
<evidence type="ECO:0000256" key="5">
    <source>
        <dbReference type="ARBA" id="ARBA00023015"/>
    </source>
</evidence>
<dbReference type="PANTHER" id="PTHR33238">
    <property type="entry name" value="IRON (METAL) DEPENDENT REPRESSOR, DTXR FAMILY"/>
    <property type="match status" value="1"/>
</dbReference>
<keyword evidence="4" id="KW-0408">Iron</keyword>
<keyword evidence="6" id="KW-0238">DNA-binding</keyword>
<dbReference type="SUPFAM" id="SSF50037">
    <property type="entry name" value="C-terminal domain of transcriptional repressors"/>
    <property type="match status" value="1"/>
</dbReference>
<dbReference type="InterPro" id="IPR001367">
    <property type="entry name" value="Fe_dep_repressor"/>
</dbReference>
<evidence type="ECO:0000256" key="2">
    <source>
        <dbReference type="ARBA" id="ARBA00007871"/>
    </source>
</evidence>
<keyword evidence="10" id="KW-1185">Reference proteome</keyword>
<accession>A0ABS1SBD6</accession>
<protein>
    <submittedName>
        <fullName evidence="9">Metal-dependent transcriptional regulator</fullName>
    </submittedName>
</protein>
<dbReference type="Pfam" id="PF01325">
    <property type="entry name" value="Fe_dep_repress"/>
    <property type="match status" value="1"/>
</dbReference>
<dbReference type="InterPro" id="IPR036388">
    <property type="entry name" value="WH-like_DNA-bd_sf"/>
</dbReference>
<evidence type="ECO:0000256" key="4">
    <source>
        <dbReference type="ARBA" id="ARBA00023004"/>
    </source>
</evidence>
<dbReference type="SUPFAM" id="SSF47979">
    <property type="entry name" value="Iron-dependent repressor protein, dimerization domain"/>
    <property type="match status" value="1"/>
</dbReference>
<dbReference type="InterPro" id="IPR038157">
    <property type="entry name" value="FeoA_core_dom"/>
</dbReference>
<dbReference type="InterPro" id="IPR036390">
    <property type="entry name" value="WH_DNA-bd_sf"/>
</dbReference>
<dbReference type="InterPro" id="IPR022689">
    <property type="entry name" value="Iron_dep_repressor"/>
</dbReference>
<evidence type="ECO:0000313" key="10">
    <source>
        <dbReference type="Proteomes" id="UP001645859"/>
    </source>
</evidence>
<organism evidence="9 10">
    <name type="scientific">Leucobacter chromiireducens subsp. solipictus</name>
    <dbReference type="NCBI Taxonomy" id="398235"/>
    <lineage>
        <taxon>Bacteria</taxon>
        <taxon>Bacillati</taxon>
        <taxon>Actinomycetota</taxon>
        <taxon>Actinomycetes</taxon>
        <taxon>Micrococcales</taxon>
        <taxon>Microbacteriaceae</taxon>
        <taxon>Leucobacter</taxon>
    </lineage>
</organism>
<dbReference type="InterPro" id="IPR050536">
    <property type="entry name" value="DtxR_MntR_Metal-Reg"/>
</dbReference>
<dbReference type="SMART" id="SM00529">
    <property type="entry name" value="HTH_DTXR"/>
    <property type="match status" value="1"/>
</dbReference>
<dbReference type="InterPro" id="IPR036421">
    <property type="entry name" value="Fe_dep_repressor_sf"/>
</dbReference>
<proteinExistence type="inferred from homology"/>
<comment type="caution">
    <text evidence="9">The sequence shown here is derived from an EMBL/GenBank/DDBJ whole genome shotgun (WGS) entry which is preliminary data.</text>
</comment>
<name>A0ABS1SBD6_9MICO</name>
<feature type="domain" description="HTH dtxR-type" evidence="8">
    <location>
        <begin position="1"/>
        <end position="56"/>
    </location>
</feature>
<evidence type="ECO:0000256" key="1">
    <source>
        <dbReference type="ARBA" id="ARBA00004496"/>
    </source>
</evidence>
<dbReference type="Pfam" id="PF02742">
    <property type="entry name" value="Fe_dep_repr_C"/>
    <property type="match status" value="1"/>
</dbReference>
<evidence type="ECO:0000259" key="8">
    <source>
        <dbReference type="PROSITE" id="PS50944"/>
    </source>
</evidence>
<dbReference type="EMBL" id="QYAC01000001">
    <property type="protein sequence ID" value="MBL3677810.1"/>
    <property type="molecule type" value="Genomic_DNA"/>
</dbReference>
<dbReference type="PANTHER" id="PTHR33238:SF10">
    <property type="entry name" value="IRON-DEPENDENT REPRESSOR IDER"/>
    <property type="match status" value="1"/>
</dbReference>
<comment type="subunit">
    <text evidence="3">Homodimer.</text>
</comment>
<evidence type="ECO:0000256" key="7">
    <source>
        <dbReference type="ARBA" id="ARBA00023163"/>
    </source>
</evidence>